<dbReference type="SUPFAM" id="SSF46785">
    <property type="entry name" value="Winged helix' DNA-binding domain"/>
    <property type="match status" value="1"/>
</dbReference>
<dbReference type="OrthoDB" id="3215377at2"/>
<dbReference type="PANTHER" id="PTHR39515:SF2">
    <property type="entry name" value="HTH-TYPE TRANSCRIPTIONAL REGULATOR RV0880"/>
    <property type="match status" value="1"/>
</dbReference>
<evidence type="ECO:0008006" key="3">
    <source>
        <dbReference type="Google" id="ProtNLM"/>
    </source>
</evidence>
<dbReference type="InterPro" id="IPR036390">
    <property type="entry name" value="WH_DNA-bd_sf"/>
</dbReference>
<name>A0A378WN65_9NOCA</name>
<dbReference type="InterPro" id="IPR036388">
    <property type="entry name" value="WH-like_DNA-bd_sf"/>
</dbReference>
<proteinExistence type="predicted"/>
<evidence type="ECO:0000313" key="2">
    <source>
        <dbReference type="Proteomes" id="UP000255082"/>
    </source>
</evidence>
<dbReference type="EMBL" id="UGRU01000001">
    <property type="protein sequence ID" value="SUA42187.1"/>
    <property type="molecule type" value="Genomic_DNA"/>
</dbReference>
<dbReference type="Proteomes" id="UP000255082">
    <property type="component" value="Unassembled WGS sequence"/>
</dbReference>
<dbReference type="AlphaFoldDB" id="A0A378WN65"/>
<accession>A0A378WN65</accession>
<reference evidence="1 2" key="1">
    <citation type="submission" date="2018-06" db="EMBL/GenBank/DDBJ databases">
        <authorList>
            <consortium name="Pathogen Informatics"/>
            <person name="Doyle S."/>
        </authorList>
    </citation>
    <scope>NUCLEOTIDE SEQUENCE [LARGE SCALE GENOMIC DNA]</scope>
    <source>
        <strain evidence="1 2">NCTC13184</strain>
    </source>
</reference>
<gene>
    <name evidence="1" type="ORF">NCTC13184_01539</name>
</gene>
<dbReference type="Gene3D" id="1.10.10.10">
    <property type="entry name" value="Winged helix-like DNA-binding domain superfamily/Winged helix DNA-binding domain"/>
    <property type="match status" value="1"/>
</dbReference>
<evidence type="ECO:0000313" key="1">
    <source>
        <dbReference type="EMBL" id="SUA42187.1"/>
    </source>
</evidence>
<dbReference type="RefSeq" id="WP_128145101.1">
    <property type="nucleotide sequence ID" value="NZ_JAJFOE010000001.1"/>
</dbReference>
<dbReference type="InterPro" id="IPR052526">
    <property type="entry name" value="HTH-type_Bedaq_tolerance"/>
</dbReference>
<protein>
    <recommendedName>
        <fullName evidence="3">Homoprotocatechuate degradation operon regulator, HpaR</fullName>
    </recommendedName>
</protein>
<sequence>MRTPDPDDQRRKRLHITDAGRDLLSERREAGYGHLAELIAARLTPAEQRRLAASLPILGKLLD</sequence>
<organism evidence="1 2">
    <name type="scientific">Nocardia africana</name>
    <dbReference type="NCBI Taxonomy" id="134964"/>
    <lineage>
        <taxon>Bacteria</taxon>
        <taxon>Bacillati</taxon>
        <taxon>Actinomycetota</taxon>
        <taxon>Actinomycetes</taxon>
        <taxon>Mycobacteriales</taxon>
        <taxon>Nocardiaceae</taxon>
        <taxon>Nocardia</taxon>
    </lineage>
</organism>
<dbReference type="PANTHER" id="PTHR39515">
    <property type="entry name" value="CONSERVED PROTEIN"/>
    <property type="match status" value="1"/>
</dbReference>